<dbReference type="KEGG" id="ttu:TERTU_4646"/>
<dbReference type="STRING" id="377629.TERTU_4646"/>
<keyword evidence="7 9" id="KW-0408">Iron</keyword>
<evidence type="ECO:0000256" key="4">
    <source>
        <dbReference type="ARBA" id="ARBA00022723"/>
    </source>
</evidence>
<evidence type="ECO:0000256" key="8">
    <source>
        <dbReference type="PIRSR" id="PIRSR000005-1"/>
    </source>
</evidence>
<dbReference type="GO" id="GO:0020037">
    <property type="term" value="F:heme binding"/>
    <property type="evidence" value="ECO:0007669"/>
    <property type="project" value="InterPro"/>
</dbReference>
<evidence type="ECO:0000259" key="11">
    <source>
        <dbReference type="PROSITE" id="PS51007"/>
    </source>
</evidence>
<keyword evidence="6" id="KW-0249">Electron transport</keyword>
<proteinExistence type="predicted"/>
<feature type="binding site" description="axial binding residue" evidence="9">
    <location>
        <position position="194"/>
    </location>
    <ligand>
        <name>heme c</name>
        <dbReference type="ChEBI" id="CHEBI:61717"/>
        <label>2</label>
    </ligand>
    <ligandPart>
        <name>Fe</name>
        <dbReference type="ChEBI" id="CHEBI:18248"/>
    </ligandPart>
</feature>
<comment type="PTM">
    <text evidence="8">Binds 2 heme c groups covalently per subunit.</text>
</comment>
<protein>
    <submittedName>
        <fullName evidence="12">Cytochrome c4</fullName>
    </submittedName>
</protein>
<dbReference type="EMBL" id="CP001614">
    <property type="protein sequence ID" value="ACR12238.1"/>
    <property type="molecule type" value="Genomic_DNA"/>
</dbReference>
<evidence type="ECO:0000313" key="13">
    <source>
        <dbReference type="Proteomes" id="UP000009080"/>
    </source>
</evidence>
<accession>C5BJZ9</accession>
<keyword evidence="5" id="KW-0574">Periplasm</keyword>
<evidence type="ECO:0000256" key="2">
    <source>
        <dbReference type="ARBA" id="ARBA00022448"/>
    </source>
</evidence>
<dbReference type="Gene3D" id="1.10.760.10">
    <property type="entry name" value="Cytochrome c-like domain"/>
    <property type="match status" value="2"/>
</dbReference>
<feature type="binding site" description="covalent" evidence="8">
    <location>
        <position position="42"/>
    </location>
    <ligand>
        <name>heme c</name>
        <dbReference type="ChEBI" id="CHEBI:61717"/>
        <label>1</label>
    </ligand>
</feature>
<feature type="binding site" description="covalent" evidence="8">
    <location>
        <position position="39"/>
    </location>
    <ligand>
        <name>heme c</name>
        <dbReference type="ChEBI" id="CHEBI:61717"/>
        <label>1</label>
    </ligand>
</feature>
<dbReference type="PIRSF" id="PIRSF000005">
    <property type="entry name" value="Cytochrome_c4"/>
    <property type="match status" value="1"/>
</dbReference>
<dbReference type="Pfam" id="PF00034">
    <property type="entry name" value="Cytochrom_C"/>
    <property type="match status" value="2"/>
</dbReference>
<dbReference type="GO" id="GO:0005506">
    <property type="term" value="F:iron ion binding"/>
    <property type="evidence" value="ECO:0007669"/>
    <property type="project" value="InterPro"/>
</dbReference>
<dbReference type="InterPro" id="IPR024167">
    <property type="entry name" value="Cytochrome_c4-like"/>
</dbReference>
<keyword evidence="4 9" id="KW-0479">Metal-binding</keyword>
<keyword evidence="10" id="KW-0732">Signal</keyword>
<dbReference type="GO" id="GO:0009055">
    <property type="term" value="F:electron transfer activity"/>
    <property type="evidence" value="ECO:0007669"/>
    <property type="project" value="InterPro"/>
</dbReference>
<dbReference type="PANTHER" id="PTHR33751:SF9">
    <property type="entry name" value="CYTOCHROME C4"/>
    <property type="match status" value="1"/>
</dbReference>
<evidence type="ECO:0000256" key="3">
    <source>
        <dbReference type="ARBA" id="ARBA00022617"/>
    </source>
</evidence>
<evidence type="ECO:0000256" key="6">
    <source>
        <dbReference type="ARBA" id="ARBA00022982"/>
    </source>
</evidence>
<name>C5BJZ9_TERTT</name>
<feature type="binding site" description="covalent" evidence="8">
    <location>
        <position position="146"/>
    </location>
    <ligand>
        <name>heme c</name>
        <dbReference type="ChEBI" id="CHEBI:61717"/>
        <label>2</label>
    </ligand>
</feature>
<feature type="binding site" description="axial binding residue" evidence="9">
    <location>
        <position position="43"/>
    </location>
    <ligand>
        <name>heme c</name>
        <dbReference type="ChEBI" id="CHEBI:61717"/>
        <label>1</label>
    </ligand>
    <ligandPart>
        <name>Fe</name>
        <dbReference type="ChEBI" id="CHEBI:18248"/>
    </ligandPart>
</feature>
<dbReference type="InterPro" id="IPR036909">
    <property type="entry name" value="Cyt_c-like_dom_sf"/>
</dbReference>
<sequence>MKNPIRSMFFSLGLLSTALFANAVFAGDAKEGAKLVAACSACHGADGNSAVSMFPKLAGQGEKYLLKQMMDVKSGARSIPQMAGQLDNLSQTDLENIAAFFASKTTQLSGSKDTKVQLNSGVQVSSLDLGAKIYRAGNQESSVPACSGCHSPTGAGNSPAGFPHLSGQHADYIAKQLRDFRAGNRTNDGDAMIMRGVAQHMSDAEIDAVANFIAGLN</sequence>
<comment type="subcellular location">
    <subcellularLocation>
        <location evidence="1">Periplasm</location>
    </subcellularLocation>
</comment>
<dbReference type="InterPro" id="IPR009056">
    <property type="entry name" value="Cyt_c-like_dom"/>
</dbReference>
<dbReference type="HOGENOM" id="CLU_076280_2_1_6"/>
<evidence type="ECO:0000256" key="5">
    <source>
        <dbReference type="ARBA" id="ARBA00022764"/>
    </source>
</evidence>
<evidence type="ECO:0000256" key="10">
    <source>
        <dbReference type="SAM" id="SignalP"/>
    </source>
</evidence>
<reference evidence="12 13" key="1">
    <citation type="journal article" date="2009" name="PLoS ONE">
        <title>The complete genome of Teredinibacter turnerae T7901: an intracellular endosymbiont of marine wood-boring bivalves (shipworms).</title>
        <authorList>
            <person name="Yang J.C."/>
            <person name="Madupu R."/>
            <person name="Durkin A.S."/>
            <person name="Ekborg N.A."/>
            <person name="Pedamallu C.S."/>
            <person name="Hostetler J.B."/>
            <person name="Radune D."/>
            <person name="Toms B.S."/>
            <person name="Henrissat B."/>
            <person name="Coutinho P.M."/>
            <person name="Schwarz S."/>
            <person name="Field L."/>
            <person name="Trindade-Silva A.E."/>
            <person name="Soares C.A.G."/>
            <person name="Elshahawi S."/>
            <person name="Hanora A."/>
            <person name="Schmidt E.W."/>
            <person name="Haygood M.G."/>
            <person name="Posfai J."/>
            <person name="Benner J."/>
            <person name="Madinger C."/>
            <person name="Nove J."/>
            <person name="Anton B."/>
            <person name="Chaudhary K."/>
            <person name="Foster J."/>
            <person name="Holman A."/>
            <person name="Kumar S."/>
            <person name="Lessard P.A."/>
            <person name="Luyten Y.A."/>
            <person name="Slatko B."/>
            <person name="Wood N."/>
            <person name="Wu B."/>
            <person name="Teplitski M."/>
            <person name="Mougous J.D."/>
            <person name="Ward N."/>
            <person name="Eisen J.A."/>
            <person name="Badger J.H."/>
            <person name="Distel D.L."/>
        </authorList>
    </citation>
    <scope>NUCLEOTIDE SEQUENCE [LARGE SCALE GENOMIC DNA]</scope>
    <source>
        <strain evidence="13">ATCC 39867 / T7901</strain>
    </source>
</reference>
<feature type="binding site" description="covalent" evidence="8">
    <location>
        <position position="149"/>
    </location>
    <ligand>
        <name>heme c</name>
        <dbReference type="ChEBI" id="CHEBI:61717"/>
        <label>2</label>
    </ligand>
</feature>
<feature type="chain" id="PRO_5002948791" evidence="10">
    <location>
        <begin position="27"/>
        <end position="217"/>
    </location>
</feature>
<keyword evidence="3 8" id="KW-0349">Heme</keyword>
<gene>
    <name evidence="12" type="ordered locus">TERTU_4646</name>
</gene>
<feature type="binding site" description="axial binding residue" evidence="9">
    <location>
        <position position="82"/>
    </location>
    <ligand>
        <name>heme c</name>
        <dbReference type="ChEBI" id="CHEBI:61717"/>
        <label>1</label>
    </ligand>
    <ligandPart>
        <name>Fe</name>
        <dbReference type="ChEBI" id="CHEBI:18248"/>
    </ligandPart>
</feature>
<dbReference type="eggNOG" id="COG2863">
    <property type="taxonomic scope" value="Bacteria"/>
</dbReference>
<dbReference type="InterPro" id="IPR050597">
    <property type="entry name" value="Cytochrome_c_Oxidase_Subunit"/>
</dbReference>
<evidence type="ECO:0000256" key="7">
    <source>
        <dbReference type="ARBA" id="ARBA00023004"/>
    </source>
</evidence>
<evidence type="ECO:0000313" key="12">
    <source>
        <dbReference type="EMBL" id="ACR12238.1"/>
    </source>
</evidence>
<dbReference type="SUPFAM" id="SSF46626">
    <property type="entry name" value="Cytochrome c"/>
    <property type="match status" value="2"/>
</dbReference>
<keyword evidence="13" id="KW-1185">Reference proteome</keyword>
<organism evidence="12 13">
    <name type="scientific">Teredinibacter turnerae (strain ATCC 39867 / T7901)</name>
    <dbReference type="NCBI Taxonomy" id="377629"/>
    <lineage>
        <taxon>Bacteria</taxon>
        <taxon>Pseudomonadati</taxon>
        <taxon>Pseudomonadota</taxon>
        <taxon>Gammaproteobacteria</taxon>
        <taxon>Cellvibrionales</taxon>
        <taxon>Cellvibrionaceae</taxon>
        <taxon>Teredinibacter</taxon>
    </lineage>
</organism>
<feature type="binding site" description="axial binding residue" evidence="9">
    <location>
        <position position="150"/>
    </location>
    <ligand>
        <name>heme c</name>
        <dbReference type="ChEBI" id="CHEBI:61717"/>
        <label>2</label>
    </ligand>
    <ligandPart>
        <name>Fe</name>
        <dbReference type="ChEBI" id="CHEBI:18248"/>
    </ligandPart>
</feature>
<feature type="domain" description="Cytochrome c" evidence="11">
    <location>
        <begin position="27"/>
        <end position="217"/>
    </location>
</feature>
<dbReference type="GO" id="GO:0042597">
    <property type="term" value="C:periplasmic space"/>
    <property type="evidence" value="ECO:0007669"/>
    <property type="project" value="UniProtKB-SubCell"/>
</dbReference>
<evidence type="ECO:0000256" key="1">
    <source>
        <dbReference type="ARBA" id="ARBA00004418"/>
    </source>
</evidence>
<dbReference type="PANTHER" id="PTHR33751">
    <property type="entry name" value="CBB3-TYPE CYTOCHROME C OXIDASE SUBUNIT FIXP"/>
    <property type="match status" value="1"/>
</dbReference>
<dbReference type="OrthoDB" id="9773456at2"/>
<dbReference type="PROSITE" id="PS51007">
    <property type="entry name" value="CYTC"/>
    <property type="match status" value="1"/>
</dbReference>
<dbReference type="RefSeq" id="WP_015818350.1">
    <property type="nucleotide sequence ID" value="NC_012997.1"/>
</dbReference>
<feature type="signal peptide" evidence="10">
    <location>
        <begin position="1"/>
        <end position="26"/>
    </location>
</feature>
<dbReference type="Proteomes" id="UP000009080">
    <property type="component" value="Chromosome"/>
</dbReference>
<dbReference type="AlphaFoldDB" id="C5BJZ9"/>
<evidence type="ECO:0000256" key="9">
    <source>
        <dbReference type="PIRSR" id="PIRSR000005-2"/>
    </source>
</evidence>
<keyword evidence="2" id="KW-0813">Transport</keyword>